<evidence type="ECO:0000259" key="1">
    <source>
        <dbReference type="Pfam" id="PF13471"/>
    </source>
</evidence>
<reference evidence="2 3" key="1">
    <citation type="journal article" date="2013" name="Genome Announc.">
        <title>Draft Genome Sequence of Sphingobium lactosutens Strain DS20T, Isolated from a Hexachlorocyclohexane Dumpsite.</title>
        <authorList>
            <person name="Kumar R."/>
            <person name="Dwivedi V."/>
            <person name="Negi V."/>
            <person name="Khurana J.P."/>
            <person name="Lal R."/>
        </authorList>
    </citation>
    <scope>NUCLEOTIDE SEQUENCE [LARGE SCALE GENOMIC DNA]</scope>
    <source>
        <strain evidence="2 3">DS20</strain>
    </source>
</reference>
<protein>
    <recommendedName>
        <fullName evidence="1">Microcin J25-processing protein McjB C-terminal domain-containing protein</fullName>
    </recommendedName>
</protein>
<dbReference type="EMBL" id="ATDP01000107">
    <property type="protein sequence ID" value="EQB11376.1"/>
    <property type="molecule type" value="Genomic_DNA"/>
</dbReference>
<dbReference type="MEROPS" id="C96.001"/>
<feature type="domain" description="Microcin J25-processing protein McjB C-terminal" evidence="1">
    <location>
        <begin position="95"/>
        <end position="203"/>
    </location>
</feature>
<name>T0H4Y5_9SPHN</name>
<accession>T0H4Y5</accession>
<dbReference type="InterPro" id="IPR053521">
    <property type="entry name" value="McjB-like"/>
</dbReference>
<sequence>MAFCVIDNRAVFLDIDGDRYFCLPSKLNQAFLDGLSQPVGLKDEARERLAQVGVLTGPFTESFPSQPRVCSPAQDLKPGNPRRFLLSAAVAQSRMRFRLRRWSFSRIIQAERRRQKTHRSGGEPLEACQLYGSFRTLTPWFGEDDQCLARALAFRMIAMKHGHDASLVIGVKLDPFAAHCWIQDGPRLLNDRLERVRLFTPILAL</sequence>
<gene>
    <name evidence="2" type="ORF">RLDS_23525</name>
</gene>
<dbReference type="Pfam" id="PF13471">
    <property type="entry name" value="Transglut_core3"/>
    <property type="match status" value="1"/>
</dbReference>
<keyword evidence="3" id="KW-1185">Reference proteome</keyword>
<dbReference type="PATRIC" id="fig|1331060.3.peg.4558"/>
<comment type="caution">
    <text evidence="2">The sequence shown here is derived from an EMBL/GenBank/DDBJ whole genome shotgun (WGS) entry which is preliminary data.</text>
</comment>
<dbReference type="NCBIfam" id="NF033537">
    <property type="entry name" value="lasso_biosyn_B2"/>
    <property type="match status" value="1"/>
</dbReference>
<dbReference type="eggNOG" id="ENOG5033GCR">
    <property type="taxonomic scope" value="Bacteria"/>
</dbReference>
<dbReference type="Proteomes" id="UP000015531">
    <property type="component" value="Unassembled WGS sequence"/>
</dbReference>
<dbReference type="AlphaFoldDB" id="T0H4Y5"/>
<evidence type="ECO:0000313" key="3">
    <source>
        <dbReference type="Proteomes" id="UP000015531"/>
    </source>
</evidence>
<proteinExistence type="predicted"/>
<evidence type="ECO:0000313" key="2">
    <source>
        <dbReference type="EMBL" id="EQB11376.1"/>
    </source>
</evidence>
<organism evidence="2 3">
    <name type="scientific">Sphingobium lactosutens DS20</name>
    <dbReference type="NCBI Taxonomy" id="1331060"/>
    <lineage>
        <taxon>Bacteria</taxon>
        <taxon>Pseudomonadati</taxon>
        <taxon>Pseudomonadota</taxon>
        <taxon>Alphaproteobacteria</taxon>
        <taxon>Sphingomonadales</taxon>
        <taxon>Sphingomonadaceae</taxon>
        <taxon>Sphingobium</taxon>
    </lineage>
</organism>
<dbReference type="InterPro" id="IPR032708">
    <property type="entry name" value="McjB_C"/>
</dbReference>